<dbReference type="Pfam" id="PF00440">
    <property type="entry name" value="TetR_N"/>
    <property type="match status" value="1"/>
</dbReference>
<dbReference type="PANTHER" id="PTHR30055">
    <property type="entry name" value="HTH-TYPE TRANSCRIPTIONAL REGULATOR RUTR"/>
    <property type="match status" value="1"/>
</dbReference>
<evidence type="ECO:0000259" key="3">
    <source>
        <dbReference type="PROSITE" id="PS50977"/>
    </source>
</evidence>
<dbReference type="PANTHER" id="PTHR30055:SF226">
    <property type="entry name" value="HTH-TYPE TRANSCRIPTIONAL REGULATOR PKSA"/>
    <property type="match status" value="1"/>
</dbReference>
<sequence>MTTVPILGRRDRNKAAKRAAISRAATELFTQQGYAATTTQQVARAADIAEGTLFRYAGSKPELLLMVINEHLRPLVDGVADPSGAAVEDEILHLLSPIIDLAESQPENAAPFLREVLFGEDGPQRREALGLVDQVVSRIAALLRPYEDRLEGMEPAEAARWVFSALVSELLQDVVGRGTPDRQAALRARVRVLLRGLGAA</sequence>
<dbReference type="AlphaFoldDB" id="A0A1Q2CR92"/>
<feature type="DNA-binding region" description="H-T-H motif" evidence="2">
    <location>
        <begin position="38"/>
        <end position="57"/>
    </location>
</feature>
<dbReference type="OrthoDB" id="3403733at2"/>
<dbReference type="EMBL" id="CP019606">
    <property type="protein sequence ID" value="AQP48627.1"/>
    <property type="molecule type" value="Genomic_DNA"/>
</dbReference>
<dbReference type="PRINTS" id="PR00455">
    <property type="entry name" value="HTHTETR"/>
</dbReference>
<dbReference type="Gene3D" id="1.10.357.10">
    <property type="entry name" value="Tetracycline Repressor, domain 2"/>
    <property type="match status" value="1"/>
</dbReference>
<proteinExistence type="predicted"/>
<evidence type="ECO:0000313" key="5">
    <source>
        <dbReference type="Proteomes" id="UP000188145"/>
    </source>
</evidence>
<evidence type="ECO:0000313" key="4">
    <source>
        <dbReference type="EMBL" id="AQP48627.1"/>
    </source>
</evidence>
<evidence type="ECO:0000256" key="2">
    <source>
        <dbReference type="PROSITE-ProRule" id="PRU00335"/>
    </source>
</evidence>
<dbReference type="STRING" id="1332264.BW730_15065"/>
<accession>A0A1Q2CR92</accession>
<protein>
    <recommendedName>
        <fullName evidence="3">HTH tetR-type domain-containing protein</fullName>
    </recommendedName>
</protein>
<name>A0A1Q2CR92_9ACTN</name>
<keyword evidence="5" id="KW-1185">Reference proteome</keyword>
<reference evidence="5" key="1">
    <citation type="submission" date="2017-02" db="EMBL/GenBank/DDBJ databases">
        <title>Tessaracoccus aquaemaris sp. nov., isolated from the intestine of a Korean rockfish, Sebastes schlegelii, in a marine aquaculture pond.</title>
        <authorList>
            <person name="Tak E.J."/>
            <person name="Bae J.-W."/>
        </authorList>
    </citation>
    <scope>NUCLEOTIDE SEQUENCE [LARGE SCALE GENOMIC DNA]</scope>
    <source>
        <strain evidence="5">NSG39</strain>
    </source>
</reference>
<organism evidence="4 5">
    <name type="scientific">Tessaracoccus aquimaris</name>
    <dbReference type="NCBI Taxonomy" id="1332264"/>
    <lineage>
        <taxon>Bacteria</taxon>
        <taxon>Bacillati</taxon>
        <taxon>Actinomycetota</taxon>
        <taxon>Actinomycetes</taxon>
        <taxon>Propionibacteriales</taxon>
        <taxon>Propionibacteriaceae</taxon>
        <taxon>Tessaracoccus</taxon>
    </lineage>
</organism>
<dbReference type="PROSITE" id="PS50977">
    <property type="entry name" value="HTH_TETR_2"/>
    <property type="match status" value="1"/>
</dbReference>
<dbReference type="KEGG" id="tes:BW730_15065"/>
<dbReference type="GO" id="GO:0003700">
    <property type="term" value="F:DNA-binding transcription factor activity"/>
    <property type="evidence" value="ECO:0007669"/>
    <property type="project" value="TreeGrafter"/>
</dbReference>
<dbReference type="SUPFAM" id="SSF46689">
    <property type="entry name" value="Homeodomain-like"/>
    <property type="match status" value="1"/>
</dbReference>
<dbReference type="RefSeq" id="WP_158522690.1">
    <property type="nucleotide sequence ID" value="NZ_CP019606.1"/>
</dbReference>
<dbReference type="InterPro" id="IPR009057">
    <property type="entry name" value="Homeodomain-like_sf"/>
</dbReference>
<dbReference type="GO" id="GO:0000976">
    <property type="term" value="F:transcription cis-regulatory region binding"/>
    <property type="evidence" value="ECO:0007669"/>
    <property type="project" value="TreeGrafter"/>
</dbReference>
<feature type="domain" description="HTH tetR-type" evidence="3">
    <location>
        <begin position="15"/>
        <end position="75"/>
    </location>
</feature>
<dbReference type="Proteomes" id="UP000188145">
    <property type="component" value="Chromosome"/>
</dbReference>
<dbReference type="InterPro" id="IPR001647">
    <property type="entry name" value="HTH_TetR"/>
</dbReference>
<evidence type="ECO:0000256" key="1">
    <source>
        <dbReference type="ARBA" id="ARBA00023125"/>
    </source>
</evidence>
<gene>
    <name evidence="4" type="ORF">BW730_15065</name>
</gene>
<dbReference type="InterPro" id="IPR050109">
    <property type="entry name" value="HTH-type_TetR-like_transc_reg"/>
</dbReference>
<keyword evidence="1 2" id="KW-0238">DNA-binding</keyword>